<keyword evidence="2" id="KW-0328">Glycosyltransferase</keyword>
<evidence type="ECO:0000256" key="1">
    <source>
        <dbReference type="ARBA" id="ARBA00023277"/>
    </source>
</evidence>
<proteinExistence type="predicted"/>
<dbReference type="PANTHER" id="PTHR31268:SF29">
    <property type="entry name" value="GALACTINOL--SUCROSE GALACTOSYLTRANSFERASE 1-RELATED"/>
    <property type="match status" value="1"/>
</dbReference>
<name>A0A392MTW7_9FABA</name>
<evidence type="ECO:0000313" key="2">
    <source>
        <dbReference type="EMBL" id="MCH90957.1"/>
    </source>
</evidence>
<protein>
    <submittedName>
        <fullName evidence="2">Putative galactinol-sucrose galactosyltransferase 1-like</fullName>
    </submittedName>
</protein>
<accession>A0A392MTW7</accession>
<dbReference type="Pfam" id="PF05691">
    <property type="entry name" value="Raffinose_syn"/>
    <property type="match status" value="1"/>
</dbReference>
<dbReference type="AlphaFoldDB" id="A0A392MTW7"/>
<dbReference type="PANTHER" id="PTHR31268">
    <property type="match status" value="1"/>
</dbReference>
<dbReference type="InterPro" id="IPR008811">
    <property type="entry name" value="Glycosyl_hydrolases_36"/>
</dbReference>
<keyword evidence="3" id="KW-1185">Reference proteome</keyword>
<sequence length="144" mass="16414">MSLFRFKMWWMTQRMGTCGQEIPIETQFLLIEAHNGCDFDGEEDRDGSTYAVLLPLLEGDFRAVLQGNDQNEIEICVESGCPDVEEFDGTHLVFIGAGSDPYEVITNAVKTVEKHLKTFCHRERKKVNIFLPSLKQKFHGLVES</sequence>
<comment type="caution">
    <text evidence="2">The sequence shown here is derived from an EMBL/GenBank/DDBJ whole genome shotgun (WGS) entry which is preliminary data.</text>
</comment>
<dbReference type="Proteomes" id="UP000265520">
    <property type="component" value="Unassembled WGS sequence"/>
</dbReference>
<keyword evidence="2" id="KW-0808">Transferase</keyword>
<dbReference type="EMBL" id="LXQA010019409">
    <property type="protein sequence ID" value="MCH90957.1"/>
    <property type="molecule type" value="Genomic_DNA"/>
</dbReference>
<organism evidence="2 3">
    <name type="scientific">Trifolium medium</name>
    <dbReference type="NCBI Taxonomy" id="97028"/>
    <lineage>
        <taxon>Eukaryota</taxon>
        <taxon>Viridiplantae</taxon>
        <taxon>Streptophyta</taxon>
        <taxon>Embryophyta</taxon>
        <taxon>Tracheophyta</taxon>
        <taxon>Spermatophyta</taxon>
        <taxon>Magnoliopsida</taxon>
        <taxon>eudicotyledons</taxon>
        <taxon>Gunneridae</taxon>
        <taxon>Pentapetalae</taxon>
        <taxon>rosids</taxon>
        <taxon>fabids</taxon>
        <taxon>Fabales</taxon>
        <taxon>Fabaceae</taxon>
        <taxon>Papilionoideae</taxon>
        <taxon>50 kb inversion clade</taxon>
        <taxon>NPAAA clade</taxon>
        <taxon>Hologalegina</taxon>
        <taxon>IRL clade</taxon>
        <taxon>Trifolieae</taxon>
        <taxon>Trifolium</taxon>
    </lineage>
</organism>
<keyword evidence="1" id="KW-0119">Carbohydrate metabolism</keyword>
<gene>
    <name evidence="2" type="ORF">A2U01_0011881</name>
</gene>
<reference evidence="2 3" key="1">
    <citation type="journal article" date="2018" name="Front. Plant Sci.">
        <title>Red Clover (Trifolium pratense) and Zigzag Clover (T. medium) - A Picture of Genomic Similarities and Differences.</title>
        <authorList>
            <person name="Dluhosova J."/>
            <person name="Istvanek J."/>
            <person name="Nedelnik J."/>
            <person name="Repkova J."/>
        </authorList>
    </citation>
    <scope>NUCLEOTIDE SEQUENCE [LARGE SCALE GENOMIC DNA]</scope>
    <source>
        <strain evidence="3">cv. 10/8</strain>
        <tissue evidence="2">Leaf</tissue>
    </source>
</reference>
<evidence type="ECO:0000313" key="3">
    <source>
        <dbReference type="Proteomes" id="UP000265520"/>
    </source>
</evidence>
<dbReference type="GO" id="GO:0016757">
    <property type="term" value="F:glycosyltransferase activity"/>
    <property type="evidence" value="ECO:0007669"/>
    <property type="project" value="UniProtKB-KW"/>
</dbReference>